<dbReference type="OrthoDB" id="2917041at2759"/>
<dbReference type="AlphaFoldDB" id="A0A6A4GEM9"/>
<organism evidence="2 3">
    <name type="scientific">Gymnopus androsaceus JB14</name>
    <dbReference type="NCBI Taxonomy" id="1447944"/>
    <lineage>
        <taxon>Eukaryota</taxon>
        <taxon>Fungi</taxon>
        <taxon>Dikarya</taxon>
        <taxon>Basidiomycota</taxon>
        <taxon>Agaricomycotina</taxon>
        <taxon>Agaricomycetes</taxon>
        <taxon>Agaricomycetidae</taxon>
        <taxon>Agaricales</taxon>
        <taxon>Marasmiineae</taxon>
        <taxon>Omphalotaceae</taxon>
        <taxon>Gymnopus</taxon>
    </lineage>
</organism>
<evidence type="ECO:0000256" key="1">
    <source>
        <dbReference type="SAM" id="Coils"/>
    </source>
</evidence>
<feature type="coiled-coil region" evidence="1">
    <location>
        <begin position="250"/>
        <end position="287"/>
    </location>
</feature>
<reference evidence="2" key="1">
    <citation type="journal article" date="2019" name="Environ. Microbiol.">
        <title>Fungal ecological strategies reflected in gene transcription - a case study of two litter decomposers.</title>
        <authorList>
            <person name="Barbi F."/>
            <person name="Kohler A."/>
            <person name="Barry K."/>
            <person name="Baskaran P."/>
            <person name="Daum C."/>
            <person name="Fauchery L."/>
            <person name="Ihrmark K."/>
            <person name="Kuo A."/>
            <person name="LaButti K."/>
            <person name="Lipzen A."/>
            <person name="Morin E."/>
            <person name="Grigoriev I.V."/>
            <person name="Henrissat B."/>
            <person name="Lindahl B."/>
            <person name="Martin F."/>
        </authorList>
    </citation>
    <scope>NUCLEOTIDE SEQUENCE</scope>
    <source>
        <strain evidence="2">JB14</strain>
    </source>
</reference>
<gene>
    <name evidence="2" type="ORF">BT96DRAFT_1008537</name>
</gene>
<sequence length="313" mass="34952">MTPDLIQTAFRKTGLWPVDWTVVTQDMMAPSKATSTKVFTPVEMATPVCVVTELLIDVARPVCLLHEKEEGDSEDVEGEAIDNLEKDGQPSSSSTETALVHTPNRLRCARIALPKLHSTDLAFLVSKSPMKSAHNLPNLQTFALSPVGSTKSIVSDVLALKPKTTNEQRLLEGLQMQTERLTLAKGQVLQLQGQAVLQQLYANRVQTQVAAKEEKVLKKGKGKGRLLKDGLPRLLTGDAFFQHVVEHEMEVKEKENKKEARKTARELQAAELVLWEQEDQKRRERNEAKTHAWKAALVRWESDRAVANRKVLG</sequence>
<dbReference type="EMBL" id="ML770254">
    <property type="protein sequence ID" value="KAE9384006.1"/>
    <property type="molecule type" value="Genomic_DNA"/>
</dbReference>
<proteinExistence type="predicted"/>
<name>A0A6A4GEM9_9AGAR</name>
<protein>
    <submittedName>
        <fullName evidence="2">Uncharacterized protein</fullName>
    </submittedName>
</protein>
<evidence type="ECO:0000313" key="2">
    <source>
        <dbReference type="EMBL" id="KAE9384006.1"/>
    </source>
</evidence>
<dbReference type="Proteomes" id="UP000799118">
    <property type="component" value="Unassembled WGS sequence"/>
</dbReference>
<accession>A0A6A4GEM9</accession>
<keyword evidence="3" id="KW-1185">Reference proteome</keyword>
<evidence type="ECO:0000313" key="3">
    <source>
        <dbReference type="Proteomes" id="UP000799118"/>
    </source>
</evidence>
<keyword evidence="1" id="KW-0175">Coiled coil</keyword>